<reference evidence="5 6" key="1">
    <citation type="submission" date="2017-03" db="EMBL/GenBank/DDBJ databases">
        <title>Genomes of endolithic fungi from Antarctica.</title>
        <authorList>
            <person name="Coleine C."/>
            <person name="Masonjones S."/>
            <person name="Stajich J.E."/>
        </authorList>
    </citation>
    <scope>NUCLEOTIDE SEQUENCE [LARGE SCALE GENOMIC DNA]</scope>
    <source>
        <strain evidence="5 6">CCFEE 6315</strain>
    </source>
</reference>
<dbReference type="Pfam" id="PF02885">
    <property type="entry name" value="Glycos_trans_3N"/>
    <property type="match status" value="1"/>
</dbReference>
<proteinExistence type="predicted"/>
<dbReference type="OrthoDB" id="427800at2759"/>
<dbReference type="AlphaFoldDB" id="A0A4U0U102"/>
<evidence type="ECO:0000313" key="5">
    <source>
        <dbReference type="EMBL" id="TKA28593.1"/>
    </source>
</evidence>
<dbReference type="EMBL" id="NAJL01000017">
    <property type="protein sequence ID" value="TKA28593.1"/>
    <property type="molecule type" value="Genomic_DNA"/>
</dbReference>
<dbReference type="GO" id="GO:0000162">
    <property type="term" value="P:L-tryptophan biosynthetic process"/>
    <property type="evidence" value="ECO:0007669"/>
    <property type="project" value="InterPro"/>
</dbReference>
<dbReference type="SUPFAM" id="SSF52418">
    <property type="entry name" value="Nucleoside phosphorylase/phosphoribosyltransferase catalytic domain"/>
    <property type="match status" value="1"/>
</dbReference>
<gene>
    <name evidence="5" type="ORF">B0A50_02920</name>
</gene>
<dbReference type="Proteomes" id="UP000308549">
    <property type="component" value="Unassembled WGS sequence"/>
</dbReference>
<dbReference type="InterPro" id="IPR035902">
    <property type="entry name" value="Nuc_phospho_transferase"/>
</dbReference>
<evidence type="ECO:0000313" key="6">
    <source>
        <dbReference type="Proteomes" id="UP000308549"/>
    </source>
</evidence>
<keyword evidence="1" id="KW-0328">Glycosyltransferase</keyword>
<keyword evidence="6" id="KW-1185">Reference proteome</keyword>
<dbReference type="Gene3D" id="1.20.970.10">
    <property type="entry name" value="Transferase, Pyrimidine Nucleoside Phosphorylase, Chain C"/>
    <property type="match status" value="1"/>
</dbReference>
<dbReference type="PANTHER" id="PTHR43285">
    <property type="entry name" value="ANTHRANILATE PHOSPHORIBOSYLTRANSFERASE"/>
    <property type="match status" value="1"/>
</dbReference>
<dbReference type="Pfam" id="PF00591">
    <property type="entry name" value="Glycos_transf_3"/>
    <property type="match status" value="1"/>
</dbReference>
<evidence type="ECO:0000256" key="1">
    <source>
        <dbReference type="ARBA" id="ARBA00022676"/>
    </source>
</evidence>
<evidence type="ECO:0000259" key="4">
    <source>
        <dbReference type="Pfam" id="PF02885"/>
    </source>
</evidence>
<feature type="domain" description="Glycosyl transferase family 3 N-terminal" evidence="4">
    <location>
        <begin position="26"/>
        <end position="79"/>
    </location>
</feature>
<name>A0A4U0U102_9PEZI</name>
<dbReference type="NCBIfam" id="TIGR01245">
    <property type="entry name" value="trpD"/>
    <property type="match status" value="1"/>
</dbReference>
<dbReference type="GO" id="GO:0005829">
    <property type="term" value="C:cytosol"/>
    <property type="evidence" value="ECO:0007669"/>
    <property type="project" value="TreeGrafter"/>
</dbReference>
<evidence type="ECO:0008006" key="7">
    <source>
        <dbReference type="Google" id="ProtNLM"/>
    </source>
</evidence>
<dbReference type="GO" id="GO:0004048">
    <property type="term" value="F:anthranilate phosphoribosyltransferase activity"/>
    <property type="evidence" value="ECO:0007669"/>
    <property type="project" value="InterPro"/>
</dbReference>
<feature type="domain" description="Glycosyl transferase family 3" evidence="3">
    <location>
        <begin position="106"/>
        <end position="404"/>
    </location>
</feature>
<protein>
    <recommendedName>
        <fullName evidence="7">Anthranilate phosphoribosyltransferase</fullName>
    </recommendedName>
</protein>
<dbReference type="Gene3D" id="3.40.1030.10">
    <property type="entry name" value="Nucleoside phosphorylase/phosphoribosyltransferase catalytic domain"/>
    <property type="match status" value="1"/>
</dbReference>
<sequence length="423" mass="44993">MAQPNGTGYVSITPLLKRLSTLESARKIEAKEIAAAVALIFTNSVSPVQFALLLWALHTTSQDYSPEVLAASAASMRGAAVHADRDALVQAITRKAKAEGAYGGGLCDIVGTGGDGHDTYNVSTTSSIIASALLMIAKHGNNSSTSLSGSADLLQHAQPRAPIIAATTEKTLPQIYNNTNYAFLYAREWHPGMKHGASVRKEVPVRTIFNLLGPLANPVHDTGLIEARILGVARKDIGPNFAQALRLSGAKKALVVCGDENLDELSCAGPTKCWWIHESERSVWDVEAGEQRKQVDITELTMSPADFGLPTHPLSAVHGGRGPAANAEILMKILRNELPSDDPVLHFVLLNTACLITVSGICEAETSAMGVGDDGLVVKERGPGGLRWREGLRRARWCIESGEALRQWEGFVGVTNQIAGGAA</sequence>
<organism evidence="5 6">
    <name type="scientific">Salinomyces thailandicus</name>
    <dbReference type="NCBI Taxonomy" id="706561"/>
    <lineage>
        <taxon>Eukaryota</taxon>
        <taxon>Fungi</taxon>
        <taxon>Dikarya</taxon>
        <taxon>Ascomycota</taxon>
        <taxon>Pezizomycotina</taxon>
        <taxon>Dothideomycetes</taxon>
        <taxon>Dothideomycetidae</taxon>
        <taxon>Mycosphaerellales</taxon>
        <taxon>Teratosphaeriaceae</taxon>
        <taxon>Salinomyces</taxon>
    </lineage>
</organism>
<accession>A0A4U0U102</accession>
<comment type="caution">
    <text evidence="5">The sequence shown here is derived from an EMBL/GenBank/DDBJ whole genome shotgun (WGS) entry which is preliminary data.</text>
</comment>
<dbReference type="InterPro" id="IPR005940">
    <property type="entry name" value="Anthranilate_Pribosyl_Tfrase"/>
</dbReference>
<dbReference type="PANTHER" id="PTHR43285:SF2">
    <property type="entry name" value="ANTHRANILATE PHOSPHORIBOSYLTRANSFERASE"/>
    <property type="match status" value="1"/>
</dbReference>
<keyword evidence="2" id="KW-0808">Transferase</keyword>
<evidence type="ECO:0000259" key="3">
    <source>
        <dbReference type="Pfam" id="PF00591"/>
    </source>
</evidence>
<evidence type="ECO:0000256" key="2">
    <source>
        <dbReference type="ARBA" id="ARBA00022679"/>
    </source>
</evidence>
<dbReference type="InterPro" id="IPR000312">
    <property type="entry name" value="Glycosyl_Trfase_fam3"/>
</dbReference>
<dbReference type="InterPro" id="IPR017459">
    <property type="entry name" value="Glycosyl_Trfase_fam3_N_dom"/>
</dbReference>